<evidence type="ECO:0000256" key="2">
    <source>
        <dbReference type="ARBA" id="ARBA00012534"/>
    </source>
</evidence>
<organism evidence="7 8">
    <name type="scientific">Dethiobacter alkaliphilus AHT 1</name>
    <dbReference type="NCBI Taxonomy" id="555088"/>
    <lineage>
        <taxon>Bacteria</taxon>
        <taxon>Bacillati</taxon>
        <taxon>Bacillota</taxon>
        <taxon>Dethiobacteria</taxon>
        <taxon>Dethiobacterales</taxon>
        <taxon>Dethiobacteraceae</taxon>
        <taxon>Dethiobacter</taxon>
    </lineage>
</organism>
<dbReference type="EMBL" id="ACJM01000016">
    <property type="protein sequence ID" value="EEG76489.1"/>
    <property type="molecule type" value="Genomic_DNA"/>
</dbReference>
<gene>
    <name evidence="7" type="ORF">DealDRAFT_2601</name>
</gene>
<dbReference type="Gene3D" id="3.40.50.150">
    <property type="entry name" value="Vaccinia Virus protein VP39"/>
    <property type="match status" value="1"/>
</dbReference>
<dbReference type="Proteomes" id="UP000006443">
    <property type="component" value="Unassembled WGS sequence"/>
</dbReference>
<dbReference type="RefSeq" id="WP_008518170.1">
    <property type="nucleotide sequence ID" value="NZ_ACJM01000016.1"/>
</dbReference>
<dbReference type="EC" id="2.1.1.80" evidence="2"/>
<evidence type="ECO:0000313" key="7">
    <source>
        <dbReference type="EMBL" id="EEG76489.1"/>
    </source>
</evidence>
<dbReference type="OrthoDB" id="9816309at2"/>
<dbReference type="InterPro" id="IPR029063">
    <property type="entry name" value="SAM-dependent_MTases_sf"/>
</dbReference>
<dbReference type="PRINTS" id="PR00996">
    <property type="entry name" value="CHERMTFRASE"/>
</dbReference>
<keyword evidence="4 7" id="KW-0808">Transferase</keyword>
<protein>
    <recommendedName>
        <fullName evidence="2">protein-glutamate O-methyltransferase</fullName>
        <ecNumber evidence="2">2.1.1.80</ecNumber>
    </recommendedName>
</protein>
<dbReference type="InterPro" id="IPR000780">
    <property type="entry name" value="CheR_MeTrfase"/>
</dbReference>
<comment type="catalytic activity">
    <reaction evidence="1">
        <text>L-glutamyl-[protein] + S-adenosyl-L-methionine = [protein]-L-glutamate 5-O-methyl ester + S-adenosyl-L-homocysteine</text>
        <dbReference type="Rhea" id="RHEA:24452"/>
        <dbReference type="Rhea" id="RHEA-COMP:10208"/>
        <dbReference type="Rhea" id="RHEA-COMP:10311"/>
        <dbReference type="ChEBI" id="CHEBI:29973"/>
        <dbReference type="ChEBI" id="CHEBI:57856"/>
        <dbReference type="ChEBI" id="CHEBI:59789"/>
        <dbReference type="ChEBI" id="CHEBI:82795"/>
        <dbReference type="EC" id="2.1.1.80"/>
    </reaction>
</comment>
<name>C0GJE2_DETAL</name>
<proteinExistence type="predicted"/>
<dbReference type="PANTHER" id="PTHR24422:SF19">
    <property type="entry name" value="CHEMOTAXIS PROTEIN METHYLTRANSFERASE"/>
    <property type="match status" value="1"/>
</dbReference>
<accession>C0GJE2</accession>
<reference evidence="7 8" key="1">
    <citation type="submission" date="2009-02" db="EMBL/GenBank/DDBJ databases">
        <title>Sequencing of the draft genome and assembly of Dethiobacter alkaliphilus AHT 1.</title>
        <authorList>
            <consortium name="US DOE Joint Genome Institute (JGI-PGF)"/>
            <person name="Lucas S."/>
            <person name="Copeland A."/>
            <person name="Lapidus A."/>
            <person name="Glavina del Rio T."/>
            <person name="Dalin E."/>
            <person name="Tice H."/>
            <person name="Bruce D."/>
            <person name="Goodwin L."/>
            <person name="Pitluck S."/>
            <person name="Larimer F."/>
            <person name="Land M.L."/>
            <person name="Hauser L."/>
            <person name="Muyzer G."/>
        </authorList>
    </citation>
    <scope>NUCLEOTIDE SEQUENCE [LARGE SCALE GENOMIC DNA]</scope>
    <source>
        <strain evidence="7 8">AHT 1</strain>
    </source>
</reference>
<dbReference type="InterPro" id="IPR022642">
    <property type="entry name" value="CheR_C"/>
</dbReference>
<dbReference type="PROSITE" id="PS50123">
    <property type="entry name" value="CHER"/>
    <property type="match status" value="1"/>
</dbReference>
<dbReference type="SUPFAM" id="SSF53335">
    <property type="entry name" value="S-adenosyl-L-methionine-dependent methyltransferases"/>
    <property type="match status" value="1"/>
</dbReference>
<dbReference type="GO" id="GO:0008983">
    <property type="term" value="F:protein-glutamate O-methyltransferase activity"/>
    <property type="evidence" value="ECO:0007669"/>
    <property type="project" value="UniProtKB-EC"/>
</dbReference>
<feature type="domain" description="CheR-type methyltransferase" evidence="6">
    <location>
        <begin position="1"/>
        <end position="260"/>
    </location>
</feature>
<evidence type="ECO:0000313" key="8">
    <source>
        <dbReference type="Proteomes" id="UP000006443"/>
    </source>
</evidence>
<dbReference type="InterPro" id="IPR022641">
    <property type="entry name" value="CheR_N"/>
</dbReference>
<evidence type="ECO:0000256" key="1">
    <source>
        <dbReference type="ARBA" id="ARBA00001541"/>
    </source>
</evidence>
<dbReference type="GO" id="GO:0032259">
    <property type="term" value="P:methylation"/>
    <property type="evidence" value="ECO:0007669"/>
    <property type="project" value="UniProtKB-KW"/>
</dbReference>
<dbReference type="eggNOG" id="COG1352">
    <property type="taxonomic scope" value="Bacteria"/>
</dbReference>
<comment type="caution">
    <text evidence="7">The sequence shown here is derived from an EMBL/GenBank/DDBJ whole genome shotgun (WGS) entry which is preliminary data.</text>
</comment>
<dbReference type="Gene3D" id="1.10.155.10">
    <property type="entry name" value="Chemotaxis receptor methyltransferase CheR, N-terminal domain"/>
    <property type="match status" value="1"/>
</dbReference>
<dbReference type="Pfam" id="PF01739">
    <property type="entry name" value="CheR"/>
    <property type="match status" value="1"/>
</dbReference>
<dbReference type="InterPro" id="IPR050903">
    <property type="entry name" value="Bact_Chemotaxis_MeTrfase"/>
</dbReference>
<dbReference type="InterPro" id="IPR036804">
    <property type="entry name" value="CheR_N_sf"/>
</dbReference>
<dbReference type="AlphaFoldDB" id="C0GJE2"/>
<keyword evidence="5" id="KW-0949">S-adenosyl-L-methionine</keyword>
<evidence type="ECO:0000256" key="4">
    <source>
        <dbReference type="ARBA" id="ARBA00022679"/>
    </source>
</evidence>
<evidence type="ECO:0000256" key="5">
    <source>
        <dbReference type="ARBA" id="ARBA00022691"/>
    </source>
</evidence>
<dbReference type="SMART" id="SM00138">
    <property type="entry name" value="MeTrc"/>
    <property type="match status" value="1"/>
</dbReference>
<dbReference type="STRING" id="555088.DealDRAFT_2601"/>
<keyword evidence="3 7" id="KW-0489">Methyltransferase</keyword>
<sequence length="260" mass="30417">MALALDYEGFKHKIKAKIGLDLSHYKEQQMRRRIHQLMQRYKAADYDTFMRMLNDDGDILRHFTDYLTINTSQFFRDPVIYRALEMQLLPELLQGGKPLKVWSAGCSVGAEPYSLAMLLSEQDPGCSWRVLATDFDVNILAKAKEGKYPDNLLTHVPERFRKRYFNERDGLFFLDSQIKNRVQFRRQNLLTDRYEIGCNLILCRNVFIYFTVETQENLIDRFTQGLQAGGFFIIGCSEMITNPARFGLQKVKPAIYRKVK</sequence>
<dbReference type="Pfam" id="PF03705">
    <property type="entry name" value="CheR_N"/>
    <property type="match status" value="1"/>
</dbReference>
<dbReference type="PANTHER" id="PTHR24422">
    <property type="entry name" value="CHEMOTAXIS PROTEIN METHYLTRANSFERASE"/>
    <property type="match status" value="1"/>
</dbReference>
<keyword evidence="8" id="KW-1185">Reference proteome</keyword>
<evidence type="ECO:0000259" key="6">
    <source>
        <dbReference type="PROSITE" id="PS50123"/>
    </source>
</evidence>
<evidence type="ECO:0000256" key="3">
    <source>
        <dbReference type="ARBA" id="ARBA00022603"/>
    </source>
</evidence>
<dbReference type="SUPFAM" id="SSF47757">
    <property type="entry name" value="Chemotaxis receptor methyltransferase CheR, N-terminal domain"/>
    <property type="match status" value="1"/>
</dbReference>